<accession>A0AAV3Y848</accession>
<dbReference type="Gene3D" id="1.10.8.60">
    <property type="match status" value="1"/>
</dbReference>
<dbReference type="EMBL" id="BLXT01000624">
    <property type="protein sequence ID" value="GFN78974.1"/>
    <property type="molecule type" value="Genomic_DNA"/>
</dbReference>
<evidence type="ECO:0000313" key="2">
    <source>
        <dbReference type="Proteomes" id="UP000735302"/>
    </source>
</evidence>
<dbReference type="InterPro" id="IPR027417">
    <property type="entry name" value="P-loop_NTPase"/>
</dbReference>
<dbReference type="PANTHER" id="PTHR14690:SF0">
    <property type="entry name" value="IQ MOTIF CONTAINING WITH AAA DOMAIN 1"/>
    <property type="match status" value="1"/>
</dbReference>
<dbReference type="PANTHER" id="PTHR14690">
    <property type="entry name" value="IQ MOTIF CONTAINING WITH AAA DOMAIN 1"/>
    <property type="match status" value="1"/>
</dbReference>
<proteinExistence type="predicted"/>
<sequence length="203" mass="23128">MEPTIILVDECHLLFATKKAPKRPDVELDKPARWARMLTRLLKKLKKGDRILLVGVTNQPFFAKTKPMCKLFPNTLLAPFPEYGSRLVLWKNYLERIPAKKLQDVNISVMAKLSEGCTGKHIKAAVENTCTQARMGRKRRLRNSEFISALTPEFPDEDAPKQADWLAWYLTMPILQTRGELLRAILEEEEEAAATAAKAAKRK</sequence>
<dbReference type="AlphaFoldDB" id="A0AAV3Y848"/>
<gene>
    <name evidence="1" type="ORF">PoB_000548000</name>
</gene>
<dbReference type="Proteomes" id="UP000735302">
    <property type="component" value="Unassembled WGS sequence"/>
</dbReference>
<protein>
    <submittedName>
        <fullName evidence="1">Iq and aaa domain containing protein 1</fullName>
    </submittedName>
</protein>
<evidence type="ECO:0000313" key="1">
    <source>
        <dbReference type="EMBL" id="GFN78974.1"/>
    </source>
</evidence>
<dbReference type="Gene3D" id="3.40.50.300">
    <property type="entry name" value="P-loop containing nucleotide triphosphate hydrolases"/>
    <property type="match status" value="1"/>
</dbReference>
<keyword evidence="2" id="KW-1185">Reference proteome</keyword>
<comment type="caution">
    <text evidence="1">The sequence shown here is derived from an EMBL/GenBank/DDBJ whole genome shotgun (WGS) entry which is preliminary data.</text>
</comment>
<dbReference type="InterPro" id="IPR052267">
    <property type="entry name" value="N-DRC_Component"/>
</dbReference>
<reference evidence="1 2" key="1">
    <citation type="journal article" date="2021" name="Elife">
        <title>Chloroplast acquisition without the gene transfer in kleptoplastic sea slugs, Plakobranchus ocellatus.</title>
        <authorList>
            <person name="Maeda T."/>
            <person name="Takahashi S."/>
            <person name="Yoshida T."/>
            <person name="Shimamura S."/>
            <person name="Takaki Y."/>
            <person name="Nagai Y."/>
            <person name="Toyoda A."/>
            <person name="Suzuki Y."/>
            <person name="Arimoto A."/>
            <person name="Ishii H."/>
            <person name="Satoh N."/>
            <person name="Nishiyama T."/>
            <person name="Hasebe M."/>
            <person name="Maruyama T."/>
            <person name="Minagawa J."/>
            <person name="Obokata J."/>
            <person name="Shigenobu S."/>
        </authorList>
    </citation>
    <scope>NUCLEOTIDE SEQUENCE [LARGE SCALE GENOMIC DNA]</scope>
</reference>
<organism evidence="1 2">
    <name type="scientific">Plakobranchus ocellatus</name>
    <dbReference type="NCBI Taxonomy" id="259542"/>
    <lineage>
        <taxon>Eukaryota</taxon>
        <taxon>Metazoa</taxon>
        <taxon>Spiralia</taxon>
        <taxon>Lophotrochozoa</taxon>
        <taxon>Mollusca</taxon>
        <taxon>Gastropoda</taxon>
        <taxon>Heterobranchia</taxon>
        <taxon>Euthyneura</taxon>
        <taxon>Panpulmonata</taxon>
        <taxon>Sacoglossa</taxon>
        <taxon>Placobranchoidea</taxon>
        <taxon>Plakobranchidae</taxon>
        <taxon>Plakobranchus</taxon>
    </lineage>
</organism>
<dbReference type="SUPFAM" id="SSF52540">
    <property type="entry name" value="P-loop containing nucleoside triphosphate hydrolases"/>
    <property type="match status" value="1"/>
</dbReference>
<name>A0AAV3Y848_9GAST</name>